<dbReference type="Gene3D" id="3.40.190.10">
    <property type="entry name" value="Periplasmic binding protein-like II"/>
    <property type="match status" value="2"/>
</dbReference>
<keyword evidence="8" id="KW-1185">Reference proteome</keyword>
<reference evidence="8" key="1">
    <citation type="submission" date="2016-10" db="EMBL/GenBank/DDBJ databases">
        <authorList>
            <person name="Varghese N."/>
            <person name="Submissions S."/>
        </authorList>
    </citation>
    <scope>NUCLEOTIDE SEQUENCE [LARGE SCALE GENOMIC DNA]</scope>
    <source>
        <strain evidence="8">DSM 7481</strain>
    </source>
</reference>
<proteinExistence type="inferred from homology"/>
<dbReference type="SUPFAM" id="SSF53850">
    <property type="entry name" value="Periplasmic binding protein-like II"/>
    <property type="match status" value="1"/>
</dbReference>
<dbReference type="InterPro" id="IPR018313">
    <property type="entry name" value="SBP_3_CS"/>
</dbReference>
<evidence type="ECO:0000256" key="4">
    <source>
        <dbReference type="RuleBase" id="RU003744"/>
    </source>
</evidence>
<dbReference type="InterPro" id="IPR006311">
    <property type="entry name" value="TAT_signal"/>
</dbReference>
<sequence length="275" mass="29075">MTAMNRSSSSLPVLARRRVLGLAAAVGMACAMVPAHAQNALEGIQKAKAIKIAIPTDFPPYGFVGTDLKPQGLDIDMARLIAAKLGVEVELVTVTSANRIAYLQTRKADLVISSLGKNPEREKVIAFSAAYAPFYQAVFAAKSLPIKGWNDLAGKSVAVTRGAIEDQELSKVAPASADVKRFEDNNATIAAFVAGQTQVLATSASVAGNMMQKNPQLQAEYKLLLKDSPCYIGLAKGEDALLAKVNEIIEGAKKSGELDAIAKKWLGRPAGDLPL</sequence>
<gene>
    <name evidence="7" type="ORF">SAMN04489710_105262</name>
</gene>
<dbReference type="InterPro" id="IPR001638">
    <property type="entry name" value="Solute-binding_3/MltF_N"/>
</dbReference>
<dbReference type="GO" id="GO:0030313">
    <property type="term" value="C:cell envelope"/>
    <property type="evidence" value="ECO:0007669"/>
    <property type="project" value="UniProtKB-SubCell"/>
</dbReference>
<evidence type="ECO:0000313" key="8">
    <source>
        <dbReference type="Proteomes" id="UP000199517"/>
    </source>
</evidence>
<evidence type="ECO:0000256" key="5">
    <source>
        <dbReference type="SAM" id="SignalP"/>
    </source>
</evidence>
<dbReference type="STRING" id="32040.SAMN04489710_105262"/>
<dbReference type="Proteomes" id="UP000199517">
    <property type="component" value="Unassembled WGS sequence"/>
</dbReference>
<dbReference type="Pfam" id="PF00497">
    <property type="entry name" value="SBP_bac_3"/>
    <property type="match status" value="1"/>
</dbReference>
<evidence type="ECO:0000256" key="2">
    <source>
        <dbReference type="ARBA" id="ARBA00010333"/>
    </source>
</evidence>
<dbReference type="PROSITE" id="PS51257">
    <property type="entry name" value="PROKAR_LIPOPROTEIN"/>
    <property type="match status" value="1"/>
</dbReference>
<dbReference type="PROSITE" id="PS51318">
    <property type="entry name" value="TAT"/>
    <property type="match status" value="1"/>
</dbReference>
<evidence type="ECO:0000259" key="6">
    <source>
        <dbReference type="SMART" id="SM00062"/>
    </source>
</evidence>
<evidence type="ECO:0000256" key="3">
    <source>
        <dbReference type="ARBA" id="ARBA00022729"/>
    </source>
</evidence>
<dbReference type="CDD" id="cd01072">
    <property type="entry name" value="PBP2_SMa0082_like"/>
    <property type="match status" value="1"/>
</dbReference>
<dbReference type="EMBL" id="FOMQ01000005">
    <property type="protein sequence ID" value="SFD73726.1"/>
    <property type="molecule type" value="Genomic_DNA"/>
</dbReference>
<dbReference type="RefSeq" id="WP_092951639.1">
    <property type="nucleotide sequence ID" value="NZ_FOMQ01000005.1"/>
</dbReference>
<evidence type="ECO:0000256" key="1">
    <source>
        <dbReference type="ARBA" id="ARBA00004196"/>
    </source>
</evidence>
<protein>
    <submittedName>
        <fullName evidence="7">Amino acid ABC transporter substrate-binding protein, PAAT family</fullName>
    </submittedName>
</protein>
<comment type="subcellular location">
    <subcellularLocation>
        <location evidence="1">Cell envelope</location>
    </subcellularLocation>
</comment>
<dbReference type="PANTHER" id="PTHR35936:SF37">
    <property type="entry name" value="AMINO ACID ABC TRANSPORTER SUBSTRATE-BINDING PROTEIN"/>
    <property type="match status" value="1"/>
</dbReference>
<feature type="signal peptide" evidence="5">
    <location>
        <begin position="1"/>
        <end position="37"/>
    </location>
</feature>
<evidence type="ECO:0000313" key="7">
    <source>
        <dbReference type="EMBL" id="SFD73726.1"/>
    </source>
</evidence>
<dbReference type="AlphaFoldDB" id="A0A1I1USH3"/>
<accession>A0A1I1USH3</accession>
<dbReference type="PANTHER" id="PTHR35936">
    <property type="entry name" value="MEMBRANE-BOUND LYTIC MUREIN TRANSGLYCOSYLASE F"/>
    <property type="match status" value="1"/>
</dbReference>
<dbReference type="SMART" id="SM00062">
    <property type="entry name" value="PBPb"/>
    <property type="match status" value="1"/>
</dbReference>
<organism evidence="7 8">
    <name type="scientific">Paracidovorax konjaci</name>
    <dbReference type="NCBI Taxonomy" id="32040"/>
    <lineage>
        <taxon>Bacteria</taxon>
        <taxon>Pseudomonadati</taxon>
        <taxon>Pseudomonadota</taxon>
        <taxon>Betaproteobacteria</taxon>
        <taxon>Burkholderiales</taxon>
        <taxon>Comamonadaceae</taxon>
        <taxon>Paracidovorax</taxon>
    </lineage>
</organism>
<keyword evidence="3 5" id="KW-0732">Signal</keyword>
<dbReference type="OrthoDB" id="5363083at2"/>
<dbReference type="PROSITE" id="PS01039">
    <property type="entry name" value="SBP_BACTERIAL_3"/>
    <property type="match status" value="1"/>
</dbReference>
<name>A0A1I1USH3_9BURK</name>
<feature type="domain" description="Solute-binding protein family 3/N-terminal" evidence="6">
    <location>
        <begin position="49"/>
        <end position="269"/>
    </location>
</feature>
<feature type="chain" id="PRO_5011675660" evidence="5">
    <location>
        <begin position="38"/>
        <end position="275"/>
    </location>
</feature>
<comment type="similarity">
    <text evidence="2 4">Belongs to the bacterial solute-binding protein 3 family.</text>
</comment>